<dbReference type="GO" id="GO:0019722">
    <property type="term" value="P:calcium-mediated signaling"/>
    <property type="evidence" value="ECO:0007669"/>
    <property type="project" value="TreeGrafter"/>
</dbReference>
<evidence type="ECO:0000256" key="2">
    <source>
        <dbReference type="ARBA" id="ARBA00022475"/>
    </source>
</evidence>
<dbReference type="PRINTS" id="PR00237">
    <property type="entry name" value="GPCRRHODOPSN"/>
</dbReference>
<keyword evidence="3 10" id="KW-0812">Transmembrane</keyword>
<evidence type="ECO:0000256" key="9">
    <source>
        <dbReference type="ARBA" id="ARBA00023224"/>
    </source>
</evidence>
<dbReference type="GO" id="GO:0060326">
    <property type="term" value="P:cell chemotaxis"/>
    <property type="evidence" value="ECO:0007669"/>
    <property type="project" value="TreeGrafter"/>
</dbReference>
<evidence type="ECO:0000256" key="10">
    <source>
        <dbReference type="RuleBase" id="RU000688"/>
    </source>
</evidence>
<reference evidence="13" key="1">
    <citation type="journal article" date="2010" name="PLoS Pathog.">
        <title>A novel CCR5 mutation common in sooty mangabeys reveals SIVsmm infection of CCR5-null natural hosts and efficient alternative coreceptor use in vivo.</title>
        <authorList>
            <person name="Riddick N.E."/>
            <person name="Hermann E.A."/>
            <person name="Loftin L.M."/>
            <person name="Elliott S.T."/>
            <person name="Wey W.C."/>
            <person name="Cervasi B."/>
            <person name="Taaffe J."/>
            <person name="Engram J.C."/>
            <person name="Li B."/>
            <person name="Else J.G."/>
            <person name="Li Y."/>
            <person name="Hahn B.H."/>
            <person name="Derdeyn C.A."/>
            <person name="Sodora D.L."/>
            <person name="Apetrei C."/>
            <person name="Paiardini M."/>
            <person name="Silvestri G."/>
            <person name="Collman R.G."/>
        </authorList>
    </citation>
    <scope>NUCLEOTIDE SEQUENCE</scope>
    <source>
        <strain evidence="13">FVq</strain>
    </source>
</reference>
<keyword evidence="5 10" id="KW-0297">G-protein coupled receptor</keyword>
<feature type="transmembrane region" description="Helical" evidence="11">
    <location>
        <begin position="36"/>
        <end position="56"/>
    </location>
</feature>
<dbReference type="InterPro" id="IPR000276">
    <property type="entry name" value="GPCR_Rhodpsn"/>
</dbReference>
<feature type="domain" description="G-protein coupled receptors family 1 profile" evidence="12">
    <location>
        <begin position="47"/>
        <end position="160"/>
    </location>
</feature>
<feature type="transmembrane region" description="Helical" evidence="11">
    <location>
        <begin position="107"/>
        <end position="128"/>
    </location>
</feature>
<evidence type="ECO:0000256" key="1">
    <source>
        <dbReference type="ARBA" id="ARBA00004651"/>
    </source>
</evidence>
<evidence type="ECO:0000259" key="12">
    <source>
        <dbReference type="PROSITE" id="PS50262"/>
    </source>
</evidence>
<protein>
    <submittedName>
        <fullName evidence="13">Mutant chemokine receptor CCR5</fullName>
    </submittedName>
</protein>
<dbReference type="GO" id="GO:0009897">
    <property type="term" value="C:external side of plasma membrane"/>
    <property type="evidence" value="ECO:0007669"/>
    <property type="project" value="TreeGrafter"/>
</dbReference>
<dbReference type="Gene3D" id="1.20.1070.10">
    <property type="entry name" value="Rhodopsin 7-helix transmembrane proteins"/>
    <property type="match status" value="1"/>
</dbReference>
<dbReference type="PANTHER" id="PTHR10489">
    <property type="entry name" value="CELL ADHESION MOLECULE"/>
    <property type="match status" value="1"/>
</dbReference>
<dbReference type="PROSITE" id="PS50262">
    <property type="entry name" value="G_PROTEIN_RECEP_F1_2"/>
    <property type="match status" value="1"/>
</dbReference>
<comment type="similarity">
    <text evidence="10">Belongs to the G-protein coupled receptor 1 family.</text>
</comment>
<dbReference type="PANTHER" id="PTHR10489:SF686">
    <property type="entry name" value="C-C CHEMOKINE RECEPTOR TYPE 5"/>
    <property type="match status" value="1"/>
</dbReference>
<evidence type="ECO:0000256" key="8">
    <source>
        <dbReference type="ARBA" id="ARBA00023170"/>
    </source>
</evidence>
<evidence type="ECO:0000256" key="3">
    <source>
        <dbReference type="ARBA" id="ARBA00022692"/>
    </source>
</evidence>
<gene>
    <name evidence="13" type="primary">CCR5</name>
</gene>
<keyword evidence="7" id="KW-1015">Disulfide bond</keyword>
<keyword evidence="8 10" id="KW-0675">Receptor</keyword>
<dbReference type="PRINTS" id="PR00657">
    <property type="entry name" value="CCCHEMOKINER"/>
</dbReference>
<evidence type="ECO:0000256" key="5">
    <source>
        <dbReference type="ARBA" id="ARBA00023040"/>
    </source>
</evidence>
<dbReference type="GO" id="GO:0007204">
    <property type="term" value="P:positive regulation of cytosolic calcium ion concentration"/>
    <property type="evidence" value="ECO:0007669"/>
    <property type="project" value="TreeGrafter"/>
</dbReference>
<evidence type="ECO:0000256" key="11">
    <source>
        <dbReference type="SAM" id="Phobius"/>
    </source>
</evidence>
<keyword evidence="2" id="KW-1003">Cell membrane</keyword>
<dbReference type="SUPFAM" id="SSF81321">
    <property type="entry name" value="Family A G protein-coupled receptor-like"/>
    <property type="match status" value="1"/>
</dbReference>
<proteinExistence type="inferred from homology"/>
<evidence type="ECO:0000313" key="13">
    <source>
        <dbReference type="EMBL" id="ADM13529.1"/>
    </source>
</evidence>
<keyword evidence="4 11" id="KW-1133">Transmembrane helix</keyword>
<dbReference type="EMBL" id="HM246694">
    <property type="protein sequence ID" value="ADM13529.1"/>
    <property type="molecule type" value="Genomic_DNA"/>
</dbReference>
<organism evidence="13">
    <name type="scientific">Cercocebus atys</name>
    <name type="common">Sooty mangabey</name>
    <name type="synonym">Cercocebus torquatus atys</name>
    <dbReference type="NCBI Taxonomy" id="9531"/>
    <lineage>
        <taxon>Eukaryota</taxon>
        <taxon>Metazoa</taxon>
        <taxon>Chordata</taxon>
        <taxon>Craniata</taxon>
        <taxon>Vertebrata</taxon>
        <taxon>Euteleostomi</taxon>
        <taxon>Mammalia</taxon>
        <taxon>Eutheria</taxon>
        <taxon>Euarchontoglires</taxon>
        <taxon>Primates</taxon>
        <taxon>Haplorrhini</taxon>
        <taxon>Catarrhini</taxon>
        <taxon>Cercopithecidae</taxon>
        <taxon>Cercopithecinae</taxon>
        <taxon>Cercocebus</taxon>
    </lineage>
</organism>
<dbReference type="GO" id="GO:0006955">
    <property type="term" value="P:immune response"/>
    <property type="evidence" value="ECO:0007669"/>
    <property type="project" value="TreeGrafter"/>
</dbReference>
<feature type="transmembrane region" description="Helical" evidence="11">
    <location>
        <begin position="135"/>
        <end position="155"/>
    </location>
</feature>
<dbReference type="InterPro" id="IPR000355">
    <property type="entry name" value="Chemokine_rcpt"/>
</dbReference>
<dbReference type="InterPro" id="IPR017452">
    <property type="entry name" value="GPCR_Rhodpsn_7TM"/>
</dbReference>
<evidence type="ECO:0000256" key="4">
    <source>
        <dbReference type="ARBA" id="ARBA00022989"/>
    </source>
</evidence>
<dbReference type="GO" id="GO:0016493">
    <property type="term" value="F:C-C chemokine receptor activity"/>
    <property type="evidence" value="ECO:0007669"/>
    <property type="project" value="TreeGrafter"/>
</dbReference>
<dbReference type="AlphaFoldDB" id="E0ZQI6"/>
<keyword evidence="9 10" id="KW-0807">Transducer</keyword>
<dbReference type="InterPro" id="IPR050119">
    <property type="entry name" value="CCR1-9-like"/>
</dbReference>
<keyword evidence="6 11" id="KW-0472">Membrane</keyword>
<feature type="transmembrane region" description="Helical" evidence="11">
    <location>
        <begin position="68"/>
        <end position="87"/>
    </location>
</feature>
<dbReference type="PROSITE" id="PS00237">
    <property type="entry name" value="G_PROTEIN_RECEP_F1_1"/>
    <property type="match status" value="1"/>
</dbReference>
<dbReference type="Pfam" id="PF00001">
    <property type="entry name" value="7tm_1"/>
    <property type="match status" value="1"/>
</dbReference>
<dbReference type="GO" id="GO:0071791">
    <property type="term" value="F:chemokine (C-C motif) ligand 5 binding"/>
    <property type="evidence" value="ECO:0007669"/>
    <property type="project" value="TreeGrafter"/>
</dbReference>
<sequence length="266" mass="29875">MDYQVSSPTYDIDYYTSEPCQKINVKQIAARLLPPLYSLVFIFGFVGNILVVLILINCKRLKSMTDIYLLNLAISDLLFLLTVPFWAHYAAAQWDFGNTMCQLLTGLYFIGFFSGIFFIILLTIDRYLAIVHAVFALKARTVTFGVVTSVITWVVRVCLSPRNHLYQISERRSSLHLQLSFSIQSVSILEEFPDIKDSHLGAGPAAACHGHLLLGNPENSASVSKREEEAQGCEAYLHHHDCLFSLLGSLQHCPSPEHLPGILWPE</sequence>
<comment type="subcellular location">
    <subcellularLocation>
        <location evidence="1">Cell membrane</location>
        <topology evidence="1">Multi-pass membrane protein</topology>
    </subcellularLocation>
</comment>
<dbReference type="GO" id="GO:0006954">
    <property type="term" value="P:inflammatory response"/>
    <property type="evidence" value="ECO:0007669"/>
    <property type="project" value="TreeGrafter"/>
</dbReference>
<dbReference type="GO" id="GO:0005737">
    <property type="term" value="C:cytoplasm"/>
    <property type="evidence" value="ECO:0007669"/>
    <property type="project" value="TreeGrafter"/>
</dbReference>
<accession>E0ZQI6</accession>
<name>E0ZQI6_CERAT</name>
<evidence type="ECO:0000256" key="7">
    <source>
        <dbReference type="ARBA" id="ARBA00023157"/>
    </source>
</evidence>
<evidence type="ECO:0000256" key="6">
    <source>
        <dbReference type="ARBA" id="ARBA00023136"/>
    </source>
</evidence>